<comment type="caution">
    <text evidence="1">The sequence shown here is derived from an EMBL/GenBank/DDBJ whole genome shotgun (WGS) entry which is preliminary data.</text>
</comment>
<proteinExistence type="predicted"/>
<dbReference type="EMBL" id="JABVXQ010000005">
    <property type="protein sequence ID" value="KAF6109721.1"/>
    <property type="molecule type" value="Genomic_DNA"/>
</dbReference>
<evidence type="ECO:0000313" key="2">
    <source>
        <dbReference type="Proteomes" id="UP000664940"/>
    </source>
</evidence>
<evidence type="ECO:0000313" key="1">
    <source>
        <dbReference type="EMBL" id="KAF6109721.1"/>
    </source>
</evidence>
<name>A0A834EAC3_9CHIR</name>
<reference evidence="1 2" key="1">
    <citation type="journal article" date="2020" name="Nature">
        <title>Six reference-quality genomes reveal evolution of bat adaptations.</title>
        <authorList>
            <person name="Jebb D."/>
            <person name="Huang Z."/>
            <person name="Pippel M."/>
            <person name="Hughes G.M."/>
            <person name="Lavrichenko K."/>
            <person name="Devanna P."/>
            <person name="Winkler S."/>
            <person name="Jermiin L.S."/>
            <person name="Skirmuntt E.C."/>
            <person name="Katzourakis A."/>
            <person name="Burkitt-Gray L."/>
            <person name="Ray D.A."/>
            <person name="Sullivan K.A.M."/>
            <person name="Roscito J.G."/>
            <person name="Kirilenko B.M."/>
            <person name="Davalos L.M."/>
            <person name="Corthals A.P."/>
            <person name="Power M.L."/>
            <person name="Jones G."/>
            <person name="Ransome R.D."/>
            <person name="Dechmann D.K.N."/>
            <person name="Locatelli A.G."/>
            <person name="Puechmaille S.J."/>
            <person name="Fedrigo O."/>
            <person name="Jarvis E.D."/>
            <person name="Hiller M."/>
            <person name="Vernes S.C."/>
            <person name="Myers E.W."/>
            <person name="Teeling E.C."/>
        </authorList>
    </citation>
    <scope>NUCLEOTIDE SEQUENCE [LARGE SCALE GENOMIC DNA]</scope>
    <source>
        <strain evidence="1">Bat1K_MPI-CBG_1</strain>
    </source>
</reference>
<dbReference type="AlphaFoldDB" id="A0A834EAC3"/>
<accession>A0A834EAC3</accession>
<dbReference type="Proteomes" id="UP000664940">
    <property type="component" value="Unassembled WGS sequence"/>
</dbReference>
<organism evidence="1 2">
    <name type="scientific">Phyllostomus discolor</name>
    <name type="common">pale spear-nosed bat</name>
    <dbReference type="NCBI Taxonomy" id="89673"/>
    <lineage>
        <taxon>Eukaryota</taxon>
        <taxon>Metazoa</taxon>
        <taxon>Chordata</taxon>
        <taxon>Craniata</taxon>
        <taxon>Vertebrata</taxon>
        <taxon>Euteleostomi</taxon>
        <taxon>Mammalia</taxon>
        <taxon>Eutheria</taxon>
        <taxon>Laurasiatheria</taxon>
        <taxon>Chiroptera</taxon>
        <taxon>Yangochiroptera</taxon>
        <taxon>Phyllostomidae</taxon>
        <taxon>Phyllostominae</taxon>
        <taxon>Phyllostomus</taxon>
    </lineage>
</organism>
<sequence length="140" mass="16211">MWGGHNQQSPGFFGQLVSEAQSLADSPTPIWFSVPHAWEFWIMRRHWTLLLEKQFGSGIIIKKYMSFHSQLDSFTLSCMLRASSQVQKNIQLHIPALLTLHTIQVFFKRLYTYETYLTMTLSTISRSFSLTNAMLLPSVH</sequence>
<protein>
    <submittedName>
        <fullName evidence="1">Uncharacterized protein</fullName>
    </submittedName>
</protein>
<gene>
    <name evidence="1" type="ORF">HJG60_010936</name>
</gene>